<protein>
    <submittedName>
        <fullName evidence="1">Uncharacterized protein</fullName>
    </submittedName>
</protein>
<dbReference type="RefSeq" id="WP_075734395.1">
    <property type="nucleotide sequence ID" value="NZ_CP009249.1"/>
</dbReference>
<evidence type="ECO:0000313" key="2">
    <source>
        <dbReference type="Proteomes" id="UP000185491"/>
    </source>
</evidence>
<proteinExistence type="predicted"/>
<gene>
    <name evidence="1" type="ORF">CPHO_06985</name>
</gene>
<evidence type="ECO:0000313" key="1">
    <source>
        <dbReference type="EMBL" id="APT92679.1"/>
    </source>
</evidence>
<dbReference type="STRING" id="161895.CPHO_06985"/>
<dbReference type="EMBL" id="CP009249">
    <property type="protein sequence ID" value="APT92679.1"/>
    <property type="molecule type" value="Genomic_DNA"/>
</dbReference>
<reference evidence="1 2" key="1">
    <citation type="submission" date="2014-08" db="EMBL/GenBank/DDBJ databases">
        <title>Complete genome sequence of Corynebacterium phocae M408/89/1(T)(=DSM 44612(T)), isolated from the common seal (Phoca vitulina).</title>
        <authorList>
            <person name="Ruckert C."/>
            <person name="Albersmeier A."/>
            <person name="Winkler A."/>
            <person name="Kalinowski J."/>
        </authorList>
    </citation>
    <scope>NUCLEOTIDE SEQUENCE [LARGE SCALE GENOMIC DNA]</scope>
    <source>
        <strain evidence="1 2">M408/89/1</strain>
    </source>
</reference>
<name>A0A1L7D3F1_9CORY</name>
<keyword evidence="2" id="KW-1185">Reference proteome</keyword>
<organism evidence="1 2">
    <name type="scientific">Corynebacterium phocae</name>
    <dbReference type="NCBI Taxonomy" id="161895"/>
    <lineage>
        <taxon>Bacteria</taxon>
        <taxon>Bacillati</taxon>
        <taxon>Actinomycetota</taxon>
        <taxon>Actinomycetes</taxon>
        <taxon>Mycobacteriales</taxon>
        <taxon>Corynebacteriaceae</taxon>
        <taxon>Corynebacterium</taxon>
    </lineage>
</organism>
<dbReference type="AlphaFoldDB" id="A0A1L7D3F1"/>
<dbReference type="KEGG" id="cpho:CPHO_06985"/>
<dbReference type="Proteomes" id="UP000185491">
    <property type="component" value="Chromosome"/>
</dbReference>
<accession>A0A1L7D3F1</accession>
<sequence>MQDIITSNQIESYQPGVHFSTPDEALRMVERDILQEWEGDYDLEQIYDELVIFAGYHGTNPQWAIYDGEDFWDIVESCDTNN</sequence>